<accession>A6GGE8</accession>
<comment type="caution">
    <text evidence="1">The sequence shown here is derived from an EMBL/GenBank/DDBJ whole genome shotgun (WGS) entry which is preliminary data.</text>
</comment>
<reference evidence="1 2" key="1">
    <citation type="submission" date="2007-06" db="EMBL/GenBank/DDBJ databases">
        <authorList>
            <person name="Shimkets L."/>
            <person name="Ferriera S."/>
            <person name="Johnson J."/>
            <person name="Kravitz S."/>
            <person name="Beeson K."/>
            <person name="Sutton G."/>
            <person name="Rogers Y.-H."/>
            <person name="Friedman R."/>
            <person name="Frazier M."/>
            <person name="Venter J.C."/>
        </authorList>
    </citation>
    <scope>NUCLEOTIDE SEQUENCE [LARGE SCALE GENOMIC DNA]</scope>
    <source>
        <strain evidence="1 2">SIR-1</strain>
    </source>
</reference>
<sequence>MGLGLEHGASDLARRIAMDWVDEAREGEHWLRIGELELAELRAVLEERGVVLPASLVEANSALLLLESGVALTVAGLARDEPSTRDVGLRLLKHISERVVPEAEAFTRRARYSSAVESEASLIARERLDFERRRWEYDALEGLCDVLDQGAEVDAEVVQAYRVTAAEMALDGSLWQLKPSIEHGWLSPTQIARRHLGVTPQRVGQVITLLGLRDSKIHSKAVLNKAVGRERAVVSHLYSPAAVGLIERELRSRGYRRVE</sequence>
<proteinExistence type="predicted"/>
<dbReference type="EMBL" id="ABCS01000105">
    <property type="protein sequence ID" value="EDM75069.1"/>
    <property type="molecule type" value="Genomic_DNA"/>
</dbReference>
<organism evidence="1 2">
    <name type="scientific">Plesiocystis pacifica SIR-1</name>
    <dbReference type="NCBI Taxonomy" id="391625"/>
    <lineage>
        <taxon>Bacteria</taxon>
        <taxon>Pseudomonadati</taxon>
        <taxon>Myxococcota</taxon>
        <taxon>Polyangia</taxon>
        <taxon>Nannocystales</taxon>
        <taxon>Nannocystaceae</taxon>
        <taxon>Plesiocystis</taxon>
    </lineage>
</organism>
<evidence type="ECO:0000313" key="2">
    <source>
        <dbReference type="Proteomes" id="UP000005801"/>
    </source>
</evidence>
<name>A6GGE8_9BACT</name>
<protein>
    <submittedName>
        <fullName evidence="1">Uncharacterized protein</fullName>
    </submittedName>
</protein>
<gene>
    <name evidence="1" type="ORF">PPSIR1_38986</name>
</gene>
<keyword evidence="2" id="KW-1185">Reference proteome</keyword>
<dbReference type="Proteomes" id="UP000005801">
    <property type="component" value="Unassembled WGS sequence"/>
</dbReference>
<evidence type="ECO:0000313" key="1">
    <source>
        <dbReference type="EMBL" id="EDM75069.1"/>
    </source>
</evidence>
<dbReference type="AlphaFoldDB" id="A6GGE8"/>